<evidence type="ECO:0000313" key="1">
    <source>
        <dbReference type="EMBL" id="KAF1833554.1"/>
    </source>
</evidence>
<reference evidence="1" key="1">
    <citation type="submission" date="2020-01" db="EMBL/GenBank/DDBJ databases">
        <authorList>
            <consortium name="DOE Joint Genome Institute"/>
            <person name="Haridas S."/>
            <person name="Albert R."/>
            <person name="Binder M."/>
            <person name="Bloem J."/>
            <person name="Labutti K."/>
            <person name="Salamov A."/>
            <person name="Andreopoulos B."/>
            <person name="Baker S.E."/>
            <person name="Barry K."/>
            <person name="Bills G."/>
            <person name="Bluhm B.H."/>
            <person name="Cannon C."/>
            <person name="Castanera R."/>
            <person name="Culley D.E."/>
            <person name="Daum C."/>
            <person name="Ezra D."/>
            <person name="Gonzalez J.B."/>
            <person name="Henrissat B."/>
            <person name="Kuo A."/>
            <person name="Liang C."/>
            <person name="Lipzen A."/>
            <person name="Lutzoni F."/>
            <person name="Magnuson J."/>
            <person name="Mondo S."/>
            <person name="Nolan M."/>
            <person name="Ohm R."/>
            <person name="Pangilinan J."/>
            <person name="Park H.-J."/>
            <person name="Ramirez L."/>
            <person name="Alfaro M."/>
            <person name="Sun H."/>
            <person name="Tritt A."/>
            <person name="Yoshinaga Y."/>
            <person name="Zwiers L.-H."/>
            <person name="Turgeon B.G."/>
            <person name="Goodwin S.B."/>
            <person name="Spatafora J.W."/>
            <person name="Crous P.W."/>
            <person name="Grigoriev I.V."/>
        </authorList>
    </citation>
    <scope>NUCLEOTIDE SEQUENCE</scope>
    <source>
        <strain evidence="1">P77</strain>
    </source>
</reference>
<accession>A0A6A5KGD6</accession>
<gene>
    <name evidence="1" type="ORF">BDW02DRAFT_375609</name>
</gene>
<dbReference type="EMBL" id="ML975316">
    <property type="protein sequence ID" value="KAF1833554.1"/>
    <property type="molecule type" value="Genomic_DNA"/>
</dbReference>
<evidence type="ECO:0000313" key="2">
    <source>
        <dbReference type="Proteomes" id="UP000800040"/>
    </source>
</evidence>
<proteinExistence type="predicted"/>
<sequence>MGVAVKAVEAETSAYLKADRWERQCEQQGASAIQKAEQQCERRRDRTRRWNRNECVCVLEGGTEEAVWVGCYSLQPAATPYALVVQGLIWGKAMTIWRAEEGCMKKVVGDEAVEMQASAALRVEEERRAGIYNRAGYLMFPGVHQNSIMRDDRKTNKFLQLVNLNETDQLRFVHAV</sequence>
<dbReference type="Proteomes" id="UP000800040">
    <property type="component" value="Unassembled WGS sequence"/>
</dbReference>
<protein>
    <submittedName>
        <fullName evidence="1">Uncharacterized protein</fullName>
    </submittedName>
</protein>
<keyword evidence="2" id="KW-1185">Reference proteome</keyword>
<organism evidence="1 2">
    <name type="scientific">Decorospora gaudefroyi</name>
    <dbReference type="NCBI Taxonomy" id="184978"/>
    <lineage>
        <taxon>Eukaryota</taxon>
        <taxon>Fungi</taxon>
        <taxon>Dikarya</taxon>
        <taxon>Ascomycota</taxon>
        <taxon>Pezizomycotina</taxon>
        <taxon>Dothideomycetes</taxon>
        <taxon>Pleosporomycetidae</taxon>
        <taxon>Pleosporales</taxon>
        <taxon>Pleosporineae</taxon>
        <taxon>Pleosporaceae</taxon>
        <taxon>Decorospora</taxon>
    </lineage>
</organism>
<dbReference type="AlphaFoldDB" id="A0A6A5KGD6"/>
<name>A0A6A5KGD6_9PLEO</name>